<dbReference type="Proteomes" id="UP000320095">
    <property type="component" value="Unassembled WGS sequence"/>
</dbReference>
<name>A0A502EFF9_9MYCO</name>
<dbReference type="AlphaFoldDB" id="A0A502EFF9"/>
<gene>
    <name evidence="1" type="ORF">EAH80_10725</name>
</gene>
<dbReference type="Pfam" id="PF10604">
    <property type="entry name" value="Polyketide_cyc2"/>
    <property type="match status" value="1"/>
</dbReference>
<organism evidence="1 2">
    <name type="scientific">Mycolicibacterium hodleri</name>
    <dbReference type="NCBI Taxonomy" id="49897"/>
    <lineage>
        <taxon>Bacteria</taxon>
        <taxon>Bacillati</taxon>
        <taxon>Actinomycetota</taxon>
        <taxon>Actinomycetes</taxon>
        <taxon>Mycobacteriales</taxon>
        <taxon>Mycobacteriaceae</taxon>
        <taxon>Mycolicibacterium</taxon>
    </lineage>
</organism>
<comment type="caution">
    <text evidence="1">The sequence shown here is derived from an EMBL/GenBank/DDBJ whole genome shotgun (WGS) entry which is preliminary data.</text>
</comment>
<evidence type="ECO:0000313" key="1">
    <source>
        <dbReference type="EMBL" id="TPG35216.1"/>
    </source>
</evidence>
<sequence length="142" mass="15537">MASVDVSVTSNLSPDKAWKLASDLHRFDEWLTIFGGWRSPVPDVVEQGTEVSSLIKVKGFRNTIHWQVTGYDAPKRIEMSGRGFGGVRISLEMTITDNQPGSTFHLLAELSGAVLNGRIGSLVARIINGDVKRSVENLAKLD</sequence>
<dbReference type="SUPFAM" id="SSF55961">
    <property type="entry name" value="Bet v1-like"/>
    <property type="match status" value="1"/>
</dbReference>
<evidence type="ECO:0000313" key="2">
    <source>
        <dbReference type="Proteomes" id="UP000320095"/>
    </source>
</evidence>
<dbReference type="EMBL" id="RCZG01000003">
    <property type="protein sequence ID" value="TPG35216.1"/>
    <property type="molecule type" value="Genomic_DNA"/>
</dbReference>
<keyword evidence="2" id="KW-1185">Reference proteome</keyword>
<accession>A0A502EFF9</accession>
<dbReference type="InterPro" id="IPR023393">
    <property type="entry name" value="START-like_dom_sf"/>
</dbReference>
<dbReference type="Gene3D" id="3.30.530.20">
    <property type="match status" value="1"/>
</dbReference>
<protein>
    <submittedName>
        <fullName evidence="1">SRPBCC family protein</fullName>
    </submittedName>
</protein>
<dbReference type="RefSeq" id="WP_140690127.1">
    <property type="nucleotide sequence ID" value="NZ_RCZG01000003.1"/>
</dbReference>
<dbReference type="InterPro" id="IPR019587">
    <property type="entry name" value="Polyketide_cyclase/dehydratase"/>
</dbReference>
<dbReference type="OrthoDB" id="3681637at2"/>
<proteinExistence type="predicted"/>
<reference evidence="1 2" key="1">
    <citation type="journal article" date="2019" name="Environ. Microbiol.">
        <title>Species interactions and distinct microbial communities in high Arctic permafrost affected cryosols are associated with the CH4 and CO2 gas fluxes.</title>
        <authorList>
            <person name="Altshuler I."/>
            <person name="Hamel J."/>
            <person name="Turney S."/>
            <person name="Magnuson E."/>
            <person name="Levesque R."/>
            <person name="Greer C."/>
            <person name="Whyte L.G."/>
        </authorList>
    </citation>
    <scope>NUCLEOTIDE SEQUENCE [LARGE SCALE GENOMIC DNA]</scope>
    <source>
        <strain evidence="1 2">S5.20</strain>
    </source>
</reference>